<name>A0A5M6IWR4_9PROT</name>
<dbReference type="Pfam" id="PF13878">
    <property type="entry name" value="zf-C2H2_3"/>
    <property type="match status" value="1"/>
</dbReference>
<protein>
    <recommendedName>
        <fullName evidence="1">N-acetyltransferase ESCO zinc-finger domain-containing protein</fullName>
    </recommendedName>
</protein>
<evidence type="ECO:0000313" key="3">
    <source>
        <dbReference type="Proteomes" id="UP000325255"/>
    </source>
</evidence>
<dbReference type="OrthoDB" id="4247303at2"/>
<sequence length="433" mass="48296">MRWRPSCEGDGLGAHGAAGKPWRACRVRADWAAIATTVPGARRPCDREAVLTADVAPNVLDAIWAALKAPSERSFAGAEGTRIAHLLRDRWIDRVCVSDLIEDHDQRLRDVDLGELARIAGVPFRMAYRLTGRKTQRYFSGSEAMAPADAAAFMIWLERLGFAVDPSAMVAAVLPTLKGLERATDGEVDVLNFAHSRHRMFPLTLERAGAVHSRGKTEALKTPAHYRAEAAFGADGVLLRLTVHAPRYRLRPEPELTRCDECGMSYMKGDPDDGVIHRAHHKKTMRILQPSPDTRAAAALAKGWTGEVGSKSPRWMQDAMYRRAVAFKREMGYDFPQWDPKGEREPTVRGHLFVDPDGTIQGACCFRWRERNQAGWWLDWIWLAKGARRRGILTRHWAGFRAAYGAFRIEPPLSEAMQAFAAKAGVPFAQVPL</sequence>
<comment type="caution">
    <text evidence="2">The sequence shown here is derived from an EMBL/GenBank/DDBJ whole genome shotgun (WGS) entry which is preliminary data.</text>
</comment>
<gene>
    <name evidence="2" type="ORF">F1189_12305</name>
</gene>
<dbReference type="Proteomes" id="UP000325255">
    <property type="component" value="Unassembled WGS sequence"/>
</dbReference>
<dbReference type="InterPro" id="IPR028005">
    <property type="entry name" value="AcTrfase_ESCO_Znf_dom"/>
</dbReference>
<dbReference type="AlphaFoldDB" id="A0A5M6IWR4"/>
<accession>A0A5M6IWR4</accession>
<evidence type="ECO:0000313" key="2">
    <source>
        <dbReference type="EMBL" id="KAA5611815.1"/>
    </source>
</evidence>
<feature type="domain" description="N-acetyltransferase ESCO zinc-finger" evidence="1">
    <location>
        <begin position="257"/>
        <end position="283"/>
    </location>
</feature>
<dbReference type="EMBL" id="VWPK01000017">
    <property type="protein sequence ID" value="KAA5611815.1"/>
    <property type="molecule type" value="Genomic_DNA"/>
</dbReference>
<organism evidence="2 3">
    <name type="scientific">Rhodovastum atsumiense</name>
    <dbReference type="NCBI Taxonomy" id="504468"/>
    <lineage>
        <taxon>Bacteria</taxon>
        <taxon>Pseudomonadati</taxon>
        <taxon>Pseudomonadota</taxon>
        <taxon>Alphaproteobacteria</taxon>
        <taxon>Acetobacterales</taxon>
        <taxon>Acetobacteraceae</taxon>
        <taxon>Rhodovastum</taxon>
    </lineage>
</organism>
<keyword evidence="3" id="KW-1185">Reference proteome</keyword>
<evidence type="ECO:0000259" key="1">
    <source>
        <dbReference type="Pfam" id="PF13878"/>
    </source>
</evidence>
<reference evidence="2 3" key="1">
    <citation type="submission" date="2019-09" db="EMBL/GenBank/DDBJ databases">
        <title>Genome sequence of Rhodovastum atsumiense, a diverse member of the Acetobacteraceae family of non-sulfur purple photosynthetic bacteria.</title>
        <authorList>
            <person name="Meyer T."/>
            <person name="Kyndt J."/>
        </authorList>
    </citation>
    <scope>NUCLEOTIDE SEQUENCE [LARGE SCALE GENOMIC DNA]</scope>
    <source>
        <strain evidence="2 3">DSM 21279</strain>
    </source>
</reference>
<proteinExistence type="predicted"/>